<feature type="site" description="Important for catalytic activity, responsible for pKa modulation of the active site Glu and correct orientation of both the proton donor and substrate" evidence="5">
    <location>
        <position position="819"/>
    </location>
</feature>
<dbReference type="Pfam" id="PF17168">
    <property type="entry name" value="DUF5127"/>
    <property type="match status" value="1"/>
</dbReference>
<dbReference type="Pfam" id="PF16335">
    <property type="entry name" value="GtaA_6_Hairpin"/>
    <property type="match status" value="1"/>
</dbReference>
<dbReference type="InterPro" id="IPR052743">
    <property type="entry name" value="Glutaminase_GtaA"/>
</dbReference>
<keyword evidence="2 9" id="KW-0378">Hydrolase</keyword>
<dbReference type="InterPro" id="IPR006710">
    <property type="entry name" value="Glyco_hydro_43"/>
</dbReference>
<dbReference type="HOGENOM" id="CLU_008020_2_0_10"/>
<evidence type="ECO:0000259" key="6">
    <source>
        <dbReference type="Pfam" id="PF16334"/>
    </source>
</evidence>
<sequence length="995" mass="113169">MNVVFYYIYERMKRTSLILLVCCLWILNVSCGSGNLFQPDKKNALRAPSYPLITIDPYTSIWSFTDQLNEDATRHWTGKEQGLLGVIEVDGVSYRFMGKEAPEEGTPVRFEKAAVQQSVNVLPTQTYYTFECGPVCLDLIFTSPLLLNDLDRMSTPVNYISWQVRATDGKTHETRLTVEASPSLAVHSDDQAVTVAFEEENGISYVKAGTVEQSVLARKGDDVRIDWGYFYLAARTEKQTEMKVSDRQQLVYSRDMGTVSNSPQSGFLMVGYDDLYSIQYFKDNRMGYWKHNGKKNIRQAFEGSAEEYRSVMDRCRHFDTRLMEDAEEAGGKEYADLCAVAYRQAVAAHKLIEDKDGNLLFLSKENFSNGSIGTVDVTYPSAPLFLLYNPELLKGMLNPIFHYSESGQWNKPFAAHDVGTYPHANGQTYPFDMPVEECGNMLILTTAIALREGNADYAREHWKTLGVWANYLLKEGLDPENQLCTDDFAGHLAHNANLSIKAIMGIAGYGKLAEMLGDKEQAVRYVSAAREMAEKWERMADDGDHFRLTFDRENTWSQKYNLVWDKVLGLHIFPERIARKEVAFYLSRQQPFGLPLDSRKTYTKIDWILWTACLADTQEDFSRLLSPAYKYVNETEPRVPLTDWYEATDGRSINMRARSVVGGFFMKMLEKQMYKPSSRPEPMEEPVTQAKSTYRNPVIDYSLPDPTVIKADDGYFYLYATEDIRNTPIHRSRNLVDWEEIGTAFTEETRPTFEPKGGLWAPDINYIDGRYVLYYSMSVWGGEWTCGIGAAVSDKPEGPFIDKGPLFRSKTIQVQNSIDQFFMEDNGKKYLFWGSFRGIYGIELSGDGLSVWDGAKKRQVAGTAYEGTYIHKRGDYYYLFASIGSCCEGLKSTYTTVVGRSDSLFGPYTDKQGRPMMENHHEILIHGNEAFAGTGHNSEIVTDDRGNDWVLYHAVSREHPTGRVLMLDRIRWKDGWPEVEGASPSLEAEAPEFIN</sequence>
<evidence type="ECO:0000259" key="8">
    <source>
        <dbReference type="Pfam" id="PF17168"/>
    </source>
</evidence>
<protein>
    <submittedName>
        <fullName evidence="9">Glycosyl hydrolase, family 43</fullName>
    </submittedName>
</protein>
<dbReference type="AlphaFoldDB" id="B7BD48"/>
<dbReference type="SUPFAM" id="SSF75005">
    <property type="entry name" value="Arabinanase/levansucrase/invertase"/>
    <property type="match status" value="1"/>
</dbReference>
<dbReference type="CAZy" id="GH43">
    <property type="family name" value="Glycoside Hydrolase Family 43"/>
</dbReference>
<reference evidence="9 10" key="1">
    <citation type="submission" date="2008-10" db="EMBL/GenBank/DDBJ databases">
        <title>Draft genome sequence of Parabacteroides johnsonii (DSM 18315).</title>
        <authorList>
            <person name="Sudarsanam P."/>
            <person name="Ley R."/>
            <person name="Guruge J."/>
            <person name="Turnbaugh P.J."/>
            <person name="Mahowald M."/>
            <person name="Liep D."/>
            <person name="Gordon J."/>
        </authorList>
    </citation>
    <scope>NUCLEOTIDE SEQUENCE [LARGE SCALE GENOMIC DNA]</scope>
    <source>
        <strain evidence="9 10">DSM 18315</strain>
    </source>
</reference>
<dbReference type="SUPFAM" id="SSF48208">
    <property type="entry name" value="Six-hairpin glycosidases"/>
    <property type="match status" value="1"/>
</dbReference>
<feature type="domain" description="Glutaminase A N-terminal" evidence="8">
    <location>
        <begin position="124"/>
        <end position="248"/>
    </location>
</feature>
<comment type="similarity">
    <text evidence="1">Belongs to the glycosyl hydrolase 43 family.</text>
</comment>
<dbReference type="Gene3D" id="2.115.10.20">
    <property type="entry name" value="Glycosyl hydrolase domain, family 43"/>
    <property type="match status" value="1"/>
</dbReference>
<evidence type="ECO:0000256" key="2">
    <source>
        <dbReference type="ARBA" id="ARBA00022801"/>
    </source>
</evidence>
<evidence type="ECO:0000256" key="1">
    <source>
        <dbReference type="ARBA" id="ARBA00009865"/>
    </source>
</evidence>
<dbReference type="EMBL" id="ABYH01000326">
    <property type="protein sequence ID" value="EEC95625.1"/>
    <property type="molecule type" value="Genomic_DNA"/>
</dbReference>
<dbReference type="GO" id="GO:0005975">
    <property type="term" value="P:carbohydrate metabolic process"/>
    <property type="evidence" value="ECO:0007669"/>
    <property type="project" value="InterPro"/>
</dbReference>
<dbReference type="InterPro" id="IPR023296">
    <property type="entry name" value="Glyco_hydro_beta-prop_sf"/>
</dbReference>
<dbReference type="CDD" id="cd18616">
    <property type="entry name" value="GH43_ABN-like"/>
    <property type="match status" value="1"/>
</dbReference>
<proteinExistence type="inferred from homology"/>
<evidence type="ECO:0000256" key="4">
    <source>
        <dbReference type="PIRSR" id="PIRSR606710-1"/>
    </source>
</evidence>
<accession>B7BD48</accession>
<evidence type="ECO:0000313" key="10">
    <source>
        <dbReference type="Proteomes" id="UP000005510"/>
    </source>
</evidence>
<evidence type="ECO:0000259" key="7">
    <source>
        <dbReference type="Pfam" id="PF16335"/>
    </source>
</evidence>
<feature type="active site" description="Proton acceptor" evidence="4">
    <location>
        <position position="705"/>
    </location>
</feature>
<dbReference type="Pfam" id="PF04616">
    <property type="entry name" value="Glyco_hydro_43"/>
    <property type="match status" value="1"/>
</dbReference>
<reference evidence="9 10" key="2">
    <citation type="submission" date="2008-10" db="EMBL/GenBank/DDBJ databases">
        <authorList>
            <person name="Fulton L."/>
            <person name="Clifton S."/>
            <person name="Fulton B."/>
            <person name="Xu J."/>
            <person name="Minx P."/>
            <person name="Pepin K.H."/>
            <person name="Johnson M."/>
            <person name="Bhonagiri V."/>
            <person name="Nash W.E."/>
            <person name="Mardis E.R."/>
            <person name="Wilson R.K."/>
        </authorList>
    </citation>
    <scope>NUCLEOTIDE SEQUENCE [LARGE SCALE GENOMIC DNA]</scope>
    <source>
        <strain evidence="9 10">DSM 18315</strain>
    </source>
</reference>
<dbReference type="InterPro" id="IPR032515">
    <property type="entry name" value="DUF4964"/>
</dbReference>
<feature type="domain" description="DUF4964" evidence="6">
    <location>
        <begin position="33"/>
        <end position="100"/>
    </location>
</feature>
<keyword evidence="3" id="KW-0326">Glycosidase</keyword>
<evidence type="ECO:0000256" key="3">
    <source>
        <dbReference type="ARBA" id="ARBA00023295"/>
    </source>
</evidence>
<comment type="caution">
    <text evidence="9">The sequence shown here is derived from an EMBL/GenBank/DDBJ whole genome shotgun (WGS) entry which is preliminary data.</text>
</comment>
<dbReference type="PANTHER" id="PTHR31987:SF1">
    <property type="entry name" value="GLUTAMINASE A"/>
    <property type="match status" value="1"/>
</dbReference>
<dbReference type="PANTHER" id="PTHR31987">
    <property type="entry name" value="GLUTAMINASE A-RELATED"/>
    <property type="match status" value="1"/>
</dbReference>
<organism evidence="9 10">
    <name type="scientific">Parabacteroides johnsonii DSM 18315</name>
    <dbReference type="NCBI Taxonomy" id="537006"/>
    <lineage>
        <taxon>Bacteria</taxon>
        <taxon>Pseudomonadati</taxon>
        <taxon>Bacteroidota</taxon>
        <taxon>Bacteroidia</taxon>
        <taxon>Bacteroidales</taxon>
        <taxon>Tannerellaceae</taxon>
        <taxon>Parabacteroides</taxon>
    </lineage>
</organism>
<dbReference type="InterPro" id="IPR033433">
    <property type="entry name" value="GtaA_N"/>
</dbReference>
<gene>
    <name evidence="9" type="ORF">PRABACTJOHN_02968</name>
</gene>
<dbReference type="STRING" id="537006.PRABACTJOHN_02968"/>
<dbReference type="InterPro" id="IPR032514">
    <property type="entry name" value="GtaA_central"/>
</dbReference>
<evidence type="ECO:0000313" key="9">
    <source>
        <dbReference type="EMBL" id="EEC95625.1"/>
    </source>
</evidence>
<dbReference type="Pfam" id="PF16334">
    <property type="entry name" value="DUF4964"/>
    <property type="match status" value="1"/>
</dbReference>
<dbReference type="InterPro" id="IPR008928">
    <property type="entry name" value="6-hairpin_glycosidase_sf"/>
</dbReference>
<dbReference type="GO" id="GO:0004553">
    <property type="term" value="F:hydrolase activity, hydrolyzing O-glycosyl compounds"/>
    <property type="evidence" value="ECO:0007669"/>
    <property type="project" value="InterPro"/>
</dbReference>
<dbReference type="Proteomes" id="UP000005510">
    <property type="component" value="Unassembled WGS sequence"/>
</dbReference>
<evidence type="ECO:0000256" key="5">
    <source>
        <dbReference type="PIRSR" id="PIRSR606710-2"/>
    </source>
</evidence>
<name>B7BD48_9BACT</name>
<feature type="domain" description="Glutaminase A central" evidence="7">
    <location>
        <begin position="331"/>
        <end position="667"/>
    </location>
</feature>
<feature type="active site" description="Proton donor" evidence="4">
    <location>
        <position position="866"/>
    </location>
</feature>